<protein>
    <submittedName>
        <fullName evidence="1">Uncharacterized protein</fullName>
    </submittedName>
</protein>
<evidence type="ECO:0000313" key="2">
    <source>
        <dbReference type="Proteomes" id="UP000231279"/>
    </source>
</evidence>
<dbReference type="PANTHER" id="PTHR36607">
    <property type="entry name" value="1,2-DIHYDROXY-3-KETO-5-METHYLTHIOPENTENE DIOXYGENASE 4"/>
    <property type="match status" value="1"/>
</dbReference>
<evidence type="ECO:0000313" key="1">
    <source>
        <dbReference type="EMBL" id="PIN06851.1"/>
    </source>
</evidence>
<dbReference type="EMBL" id="NKXS01004303">
    <property type="protein sequence ID" value="PIN06851.1"/>
    <property type="molecule type" value="Genomic_DNA"/>
</dbReference>
<accession>A0A2G9GNG3</accession>
<keyword evidence="2" id="KW-1185">Reference proteome</keyword>
<reference evidence="2" key="1">
    <citation type="journal article" date="2018" name="Gigascience">
        <title>Genome assembly of the Pink Ipe (Handroanthus impetiginosus, Bignoniaceae), a highly valued, ecologically keystone Neotropical timber forest tree.</title>
        <authorList>
            <person name="Silva-Junior O.B."/>
            <person name="Grattapaglia D."/>
            <person name="Novaes E."/>
            <person name="Collevatti R.G."/>
        </authorList>
    </citation>
    <scope>NUCLEOTIDE SEQUENCE [LARGE SCALE GENOMIC DNA]</scope>
    <source>
        <strain evidence="2">cv. UFG-1</strain>
    </source>
</reference>
<proteinExistence type="predicted"/>
<name>A0A2G9GNG3_9LAMI</name>
<comment type="caution">
    <text evidence="1">The sequence shown here is derived from an EMBL/GenBank/DDBJ whole genome shotgun (WGS) entry which is preliminary data.</text>
</comment>
<dbReference type="OrthoDB" id="910577at2759"/>
<sequence length="296" mass="34942">MWPVFYFKDILPFPRSHQLIILDDESQSIDKGTCLMVRTPIAEKARWGDVLQFAGEYVFSRCKRKLDARKIYDFVYASLFTYDQNFKVMKTFFEAWPLYDEVIPSLEKLTGVDQTNNRYIPRSYKYLFHTCHLLQKSAIGGPKMTQFSSKDGTRYFDPKETRKRIHQGDSANWTYDMFPKNQNLLYVNDGNDEKLEQDYFITIHSNYFPLYQGEHFVIEPYSSHRFSGQFGYYQEVPGVLRHDFRQADLENGLYEGANPPIDNDHYIQIVEITESLKANKRKSYFHPLEGSSTDCY</sequence>
<gene>
    <name evidence="1" type="ORF">CDL12_20592</name>
</gene>
<organism evidence="1 2">
    <name type="scientific">Handroanthus impetiginosus</name>
    <dbReference type="NCBI Taxonomy" id="429701"/>
    <lineage>
        <taxon>Eukaryota</taxon>
        <taxon>Viridiplantae</taxon>
        <taxon>Streptophyta</taxon>
        <taxon>Embryophyta</taxon>
        <taxon>Tracheophyta</taxon>
        <taxon>Spermatophyta</taxon>
        <taxon>Magnoliopsida</taxon>
        <taxon>eudicotyledons</taxon>
        <taxon>Gunneridae</taxon>
        <taxon>Pentapetalae</taxon>
        <taxon>asterids</taxon>
        <taxon>lamiids</taxon>
        <taxon>Lamiales</taxon>
        <taxon>Bignoniaceae</taxon>
        <taxon>Crescentiina</taxon>
        <taxon>Tabebuia alliance</taxon>
        <taxon>Handroanthus</taxon>
    </lineage>
</organism>
<dbReference type="AlphaFoldDB" id="A0A2G9GNG3"/>
<dbReference type="PANTHER" id="PTHR36607:SF23">
    <property type="entry name" value="AMINOTRANSFERASE-LIKE PLANT MOBILE DOMAIN-CONTAINING PROTEIN"/>
    <property type="match status" value="1"/>
</dbReference>
<dbReference type="Proteomes" id="UP000231279">
    <property type="component" value="Unassembled WGS sequence"/>
</dbReference>